<dbReference type="Proteomes" id="UP001172102">
    <property type="component" value="Unassembled WGS sequence"/>
</dbReference>
<name>A0AA40DF89_9PEZI</name>
<gene>
    <name evidence="1" type="ORF">B0H67DRAFT_614339</name>
</gene>
<reference evidence="1" key="1">
    <citation type="submission" date="2023-06" db="EMBL/GenBank/DDBJ databases">
        <title>Genome-scale phylogeny and comparative genomics of the fungal order Sordariales.</title>
        <authorList>
            <consortium name="Lawrence Berkeley National Laboratory"/>
            <person name="Hensen N."/>
            <person name="Bonometti L."/>
            <person name="Westerberg I."/>
            <person name="Brannstrom I.O."/>
            <person name="Guillou S."/>
            <person name="Cros-Aarteil S."/>
            <person name="Calhoun S."/>
            <person name="Haridas S."/>
            <person name="Kuo A."/>
            <person name="Mondo S."/>
            <person name="Pangilinan J."/>
            <person name="Riley R."/>
            <person name="Labutti K."/>
            <person name="Andreopoulos B."/>
            <person name="Lipzen A."/>
            <person name="Chen C."/>
            <person name="Yanf M."/>
            <person name="Daum C."/>
            <person name="Ng V."/>
            <person name="Clum A."/>
            <person name="Steindorff A."/>
            <person name="Ohm R."/>
            <person name="Martin F."/>
            <person name="Silar P."/>
            <person name="Natvig D."/>
            <person name="Lalanne C."/>
            <person name="Gautier V."/>
            <person name="Ament-Velasquez S.L."/>
            <person name="Kruys A."/>
            <person name="Hutchinson M.I."/>
            <person name="Powell A.J."/>
            <person name="Barry K."/>
            <person name="Miller A.N."/>
            <person name="Grigoriev I.V."/>
            <person name="Debuchy R."/>
            <person name="Gladieux P."/>
            <person name="Thoren M.H."/>
            <person name="Johannesson H."/>
        </authorList>
    </citation>
    <scope>NUCLEOTIDE SEQUENCE</scope>
    <source>
        <strain evidence="1">SMH4607-1</strain>
    </source>
</reference>
<dbReference type="EMBL" id="JAUKUA010000010">
    <property type="protein sequence ID" value="KAK0701269.1"/>
    <property type="molecule type" value="Genomic_DNA"/>
</dbReference>
<keyword evidence="2" id="KW-1185">Reference proteome</keyword>
<evidence type="ECO:0000313" key="2">
    <source>
        <dbReference type="Proteomes" id="UP001172102"/>
    </source>
</evidence>
<dbReference type="AlphaFoldDB" id="A0AA40DF89"/>
<proteinExistence type="predicted"/>
<protein>
    <submittedName>
        <fullName evidence="1">Uncharacterized protein</fullName>
    </submittedName>
</protein>
<evidence type="ECO:0000313" key="1">
    <source>
        <dbReference type="EMBL" id="KAK0701269.1"/>
    </source>
</evidence>
<sequence>MFGEEVGERAIKSSRSLNTFWKSLIAAADAEVLLPKRQNPDNHWMTLKRPTNISGAIDKGPVTEISHWIYHEGAEMGLSTTPEYQKVEFTVTDIGLILKTLRLSADLISFLLPIQQVIFHALVLLFSLGFRQGIIMDIEGECLGAHHKREVPVHQHSPPYPLFCLTHLICVIGIHFYAFKAGYTSIDDFLHRPNLEIVEYIHLEWRDNMLGKKTFNMSYTNFCRTLRRAPSRGWLPHAGSHLRVPPRRARRVRRLFDAGGP</sequence>
<accession>A0AA40DF89</accession>
<comment type="caution">
    <text evidence="1">The sequence shown here is derived from an EMBL/GenBank/DDBJ whole genome shotgun (WGS) entry which is preliminary data.</text>
</comment>
<organism evidence="1 2">
    <name type="scientific">Lasiosphaeris hirsuta</name>
    <dbReference type="NCBI Taxonomy" id="260670"/>
    <lineage>
        <taxon>Eukaryota</taxon>
        <taxon>Fungi</taxon>
        <taxon>Dikarya</taxon>
        <taxon>Ascomycota</taxon>
        <taxon>Pezizomycotina</taxon>
        <taxon>Sordariomycetes</taxon>
        <taxon>Sordariomycetidae</taxon>
        <taxon>Sordariales</taxon>
        <taxon>Lasiosphaeriaceae</taxon>
        <taxon>Lasiosphaeris</taxon>
    </lineage>
</organism>